<feature type="transmembrane region" description="Helical" evidence="7">
    <location>
        <begin position="70"/>
        <end position="89"/>
    </location>
</feature>
<evidence type="ECO:0000256" key="1">
    <source>
        <dbReference type="ARBA" id="ARBA00004651"/>
    </source>
</evidence>
<dbReference type="Gene3D" id="1.20.1740.10">
    <property type="entry name" value="Amino acid/polyamine transporter I"/>
    <property type="match status" value="1"/>
</dbReference>
<reference evidence="8 9" key="1">
    <citation type="submission" date="2012-06" db="EMBL/GenBank/DDBJ databases">
        <title>Complete genome of Terriglobus roseus DSM 18391.</title>
        <authorList>
            <consortium name="US DOE Joint Genome Institute (JGI-PGF)"/>
            <person name="Lucas S."/>
            <person name="Copeland A."/>
            <person name="Lapidus A."/>
            <person name="Glavina del Rio T."/>
            <person name="Dalin E."/>
            <person name="Tice H."/>
            <person name="Bruce D."/>
            <person name="Goodwin L."/>
            <person name="Pitluck S."/>
            <person name="Peters L."/>
            <person name="Mikhailova N."/>
            <person name="Munk A.C.C."/>
            <person name="Kyrpides N."/>
            <person name="Mavromatis K."/>
            <person name="Ivanova N."/>
            <person name="Brettin T."/>
            <person name="Detter J.C."/>
            <person name="Han C."/>
            <person name="Larimer F."/>
            <person name="Land M."/>
            <person name="Hauser L."/>
            <person name="Markowitz V."/>
            <person name="Cheng J.-F."/>
            <person name="Hugenholtz P."/>
            <person name="Woyke T."/>
            <person name="Wu D."/>
            <person name="Brambilla E."/>
            <person name="Klenk H.-P."/>
            <person name="Eisen J.A."/>
        </authorList>
    </citation>
    <scope>NUCLEOTIDE SEQUENCE [LARGE SCALE GENOMIC DNA]</scope>
    <source>
        <strain evidence="9">DSM 18391 / NRRL B-41598 / KBS 63</strain>
    </source>
</reference>
<evidence type="ECO:0000256" key="6">
    <source>
        <dbReference type="ARBA" id="ARBA00023136"/>
    </source>
</evidence>
<keyword evidence="3" id="KW-1003">Cell membrane</keyword>
<name>I3ZMG1_TERRK</name>
<evidence type="ECO:0000256" key="2">
    <source>
        <dbReference type="ARBA" id="ARBA00022448"/>
    </source>
</evidence>
<proteinExistence type="predicted"/>
<dbReference type="AlphaFoldDB" id="I3ZMG1"/>
<feature type="transmembrane region" description="Helical" evidence="7">
    <location>
        <begin position="404"/>
        <end position="427"/>
    </location>
</feature>
<evidence type="ECO:0000313" key="8">
    <source>
        <dbReference type="EMBL" id="AFL90429.1"/>
    </source>
</evidence>
<dbReference type="HOGENOM" id="CLU_007946_17_3_0"/>
<feature type="transmembrane region" description="Helical" evidence="7">
    <location>
        <begin position="374"/>
        <end position="392"/>
    </location>
</feature>
<dbReference type="InterPro" id="IPR044566">
    <property type="entry name" value="RMV1-like"/>
</dbReference>
<gene>
    <name evidence="8" type="ordered locus">Terro_4224</name>
</gene>
<feature type="transmembrane region" description="Helical" evidence="7">
    <location>
        <begin position="119"/>
        <end position="142"/>
    </location>
</feature>
<keyword evidence="5 7" id="KW-1133">Transmembrane helix</keyword>
<evidence type="ECO:0000313" key="9">
    <source>
        <dbReference type="Proteomes" id="UP000006056"/>
    </source>
</evidence>
<keyword evidence="2" id="KW-0813">Transport</keyword>
<keyword evidence="4 7" id="KW-0812">Transmembrane</keyword>
<keyword evidence="9" id="KW-1185">Reference proteome</keyword>
<dbReference type="STRING" id="926566.Terro_4224"/>
<dbReference type="eggNOG" id="COG0531">
    <property type="taxonomic scope" value="Bacteria"/>
</dbReference>
<dbReference type="GO" id="GO:0022857">
    <property type="term" value="F:transmembrane transporter activity"/>
    <property type="evidence" value="ECO:0007669"/>
    <property type="project" value="InterPro"/>
</dbReference>
<feature type="transmembrane region" description="Helical" evidence="7">
    <location>
        <begin position="439"/>
        <end position="457"/>
    </location>
</feature>
<dbReference type="KEGG" id="trs:Terro_4224"/>
<feature type="transmembrane region" description="Helical" evidence="7">
    <location>
        <begin position="154"/>
        <end position="170"/>
    </location>
</feature>
<evidence type="ECO:0000256" key="4">
    <source>
        <dbReference type="ARBA" id="ARBA00022692"/>
    </source>
</evidence>
<feature type="transmembrane region" description="Helical" evidence="7">
    <location>
        <begin position="182"/>
        <end position="203"/>
    </location>
</feature>
<organism evidence="8 9">
    <name type="scientific">Terriglobus roseus (strain DSM 18391 / NRRL B-41598 / KBS 63)</name>
    <dbReference type="NCBI Taxonomy" id="926566"/>
    <lineage>
        <taxon>Bacteria</taxon>
        <taxon>Pseudomonadati</taxon>
        <taxon>Acidobacteriota</taxon>
        <taxon>Terriglobia</taxon>
        <taxon>Terriglobales</taxon>
        <taxon>Acidobacteriaceae</taxon>
        <taxon>Terriglobus</taxon>
    </lineage>
</organism>
<evidence type="ECO:0000256" key="7">
    <source>
        <dbReference type="SAM" id="Phobius"/>
    </source>
</evidence>
<evidence type="ECO:0000256" key="5">
    <source>
        <dbReference type="ARBA" id="ARBA00022989"/>
    </source>
</evidence>
<dbReference type="Proteomes" id="UP000006056">
    <property type="component" value="Chromosome"/>
</dbReference>
<dbReference type="OrthoDB" id="9762947at2"/>
<dbReference type="PANTHER" id="PTHR45826">
    <property type="entry name" value="POLYAMINE TRANSPORTER PUT1"/>
    <property type="match status" value="1"/>
</dbReference>
<feature type="transmembrane region" description="Helical" evidence="7">
    <location>
        <begin position="252"/>
        <end position="274"/>
    </location>
</feature>
<accession>I3ZMG1</accession>
<feature type="transmembrane region" description="Helical" evidence="7">
    <location>
        <begin position="286"/>
        <end position="308"/>
    </location>
</feature>
<dbReference type="EMBL" id="CP003379">
    <property type="protein sequence ID" value="AFL90429.1"/>
    <property type="molecule type" value="Genomic_DNA"/>
</dbReference>
<evidence type="ECO:0000256" key="3">
    <source>
        <dbReference type="ARBA" id="ARBA00022475"/>
    </source>
</evidence>
<protein>
    <submittedName>
        <fullName evidence="8">Amino acid transporter</fullName>
    </submittedName>
</protein>
<dbReference type="Pfam" id="PF13520">
    <property type="entry name" value="AA_permease_2"/>
    <property type="match status" value="1"/>
</dbReference>
<sequence>MHARTVWPQRVRAIQSNKPQRTLKTLTSSHPATGPRKLRLLPLLAATYFMVSGGPYGLEDIIGFAGYGRALILLFLLPFVWSLPTALMIGELAASVPEEGGFYAWVRRAMGPFWGFQEAWLSLSASIFDMAIYPTIFVSYLSRVAPSLTSGHRGLLLEITVVILSALWNLRGAVAVGVGSVWLWLIALSPFLALVGFAVWTGAHGPHAAMGAPSRVDLPAAILVAMWNYMGWDNATTIASEVEDPQRSYPRVMLYAAGMVMATYLIPVAAVAWAGIPPERFSTGAWADAAHLLGGSALAVCVVLAGSLDSMGTFNALTLSYTRLPYAMACDGLLPRVLSKRNAANVPWVALVACATCWALALKLSFERLITVDVLLWGLSLILEFAALIILRRREPDLPRPFRVPGPTWVAVALGCGPVGLMLFALWAARDEHVGPVPASLFALAIAACGLPLYWLVRRFVPATEFNGHSDR</sequence>
<comment type="subcellular location">
    <subcellularLocation>
        <location evidence="1">Cell membrane</location>
        <topology evidence="1">Multi-pass membrane protein</topology>
    </subcellularLocation>
</comment>
<dbReference type="GO" id="GO:0005886">
    <property type="term" value="C:plasma membrane"/>
    <property type="evidence" value="ECO:0007669"/>
    <property type="project" value="UniProtKB-SubCell"/>
</dbReference>
<keyword evidence="6 7" id="KW-0472">Membrane</keyword>
<dbReference type="PIRSF" id="PIRSF006060">
    <property type="entry name" value="AA_transporter"/>
    <property type="match status" value="1"/>
</dbReference>
<dbReference type="InterPro" id="IPR002293">
    <property type="entry name" value="AA/rel_permease1"/>
</dbReference>
<dbReference type="PANTHER" id="PTHR45826:SF25">
    <property type="entry name" value="AMINO ACID PERMEASE-LIKE PROTEIN"/>
    <property type="match status" value="1"/>
</dbReference>